<dbReference type="EMBL" id="BEGY01000024">
    <property type="protein sequence ID" value="GAX77374.1"/>
    <property type="molecule type" value="Genomic_DNA"/>
</dbReference>
<reference evidence="8 9" key="1">
    <citation type="submission" date="2017-08" db="EMBL/GenBank/DDBJ databases">
        <title>Acidophilic green algal genome provides insights into adaptation to an acidic environment.</title>
        <authorList>
            <person name="Hirooka S."/>
            <person name="Hirose Y."/>
            <person name="Kanesaki Y."/>
            <person name="Higuchi S."/>
            <person name="Fujiwara T."/>
            <person name="Onuma R."/>
            <person name="Era A."/>
            <person name="Ohbayashi R."/>
            <person name="Uzuka A."/>
            <person name="Nozaki H."/>
            <person name="Yoshikawa H."/>
            <person name="Miyagishima S.Y."/>
        </authorList>
    </citation>
    <scope>NUCLEOTIDE SEQUENCE [LARGE SCALE GENOMIC DNA]</scope>
    <source>
        <strain evidence="8 9">NIES-2499</strain>
    </source>
</reference>
<organism evidence="8 9">
    <name type="scientific">Chlamydomonas eustigma</name>
    <dbReference type="NCBI Taxonomy" id="1157962"/>
    <lineage>
        <taxon>Eukaryota</taxon>
        <taxon>Viridiplantae</taxon>
        <taxon>Chlorophyta</taxon>
        <taxon>core chlorophytes</taxon>
        <taxon>Chlorophyceae</taxon>
        <taxon>CS clade</taxon>
        <taxon>Chlamydomonadales</taxon>
        <taxon>Chlamydomonadaceae</taxon>
        <taxon>Chlamydomonas</taxon>
    </lineage>
</organism>
<keyword evidence="3" id="KW-0677">Repeat</keyword>
<evidence type="ECO:0000256" key="4">
    <source>
        <dbReference type="ARBA" id="ARBA00022763"/>
    </source>
</evidence>
<dbReference type="PROSITE" id="PS00678">
    <property type="entry name" value="WD_REPEATS_1"/>
    <property type="match status" value="1"/>
</dbReference>
<feature type="region of interest" description="Disordered" evidence="7">
    <location>
        <begin position="1"/>
        <end position="57"/>
    </location>
</feature>
<evidence type="ECO:0000313" key="8">
    <source>
        <dbReference type="EMBL" id="GAX77374.1"/>
    </source>
</evidence>
<evidence type="ECO:0000256" key="6">
    <source>
        <dbReference type="PROSITE-ProRule" id="PRU00221"/>
    </source>
</evidence>
<dbReference type="SUPFAM" id="SSF50978">
    <property type="entry name" value="WD40 repeat-like"/>
    <property type="match status" value="1"/>
</dbReference>
<dbReference type="PROSITE" id="PS50294">
    <property type="entry name" value="WD_REPEATS_REGION"/>
    <property type="match status" value="1"/>
</dbReference>
<proteinExistence type="inferred from homology"/>
<dbReference type="Gene3D" id="2.130.10.10">
    <property type="entry name" value="YVTN repeat-like/Quinoprotein amine dehydrogenase"/>
    <property type="match status" value="1"/>
</dbReference>
<dbReference type="SMART" id="SM00320">
    <property type="entry name" value="WD40"/>
    <property type="match status" value="4"/>
</dbReference>
<dbReference type="GO" id="GO:0006974">
    <property type="term" value="P:DNA damage response"/>
    <property type="evidence" value="ECO:0007669"/>
    <property type="project" value="UniProtKB-KW"/>
</dbReference>
<dbReference type="OrthoDB" id="9890280at2759"/>
<comment type="similarity">
    <text evidence="1">Belongs to the WD repeat DDB2/WDR76 family.</text>
</comment>
<dbReference type="GO" id="GO:0003677">
    <property type="term" value="F:DNA binding"/>
    <property type="evidence" value="ECO:0007669"/>
    <property type="project" value="UniProtKB-KW"/>
</dbReference>
<dbReference type="InterPro" id="IPR019775">
    <property type="entry name" value="WD40_repeat_CS"/>
</dbReference>
<dbReference type="PANTHER" id="PTHR14773:SF0">
    <property type="entry name" value="WD REPEAT-CONTAINING PROTEIN 76"/>
    <property type="match status" value="1"/>
</dbReference>
<dbReference type="PROSITE" id="PS50082">
    <property type="entry name" value="WD_REPEATS_2"/>
    <property type="match status" value="1"/>
</dbReference>
<keyword evidence="4" id="KW-0227">DNA damage</keyword>
<keyword evidence="5" id="KW-0238">DNA-binding</keyword>
<dbReference type="AlphaFoldDB" id="A0A250X2Q4"/>
<feature type="region of interest" description="Disordered" evidence="7">
    <location>
        <begin position="158"/>
        <end position="185"/>
    </location>
</feature>
<evidence type="ECO:0000313" key="9">
    <source>
        <dbReference type="Proteomes" id="UP000232323"/>
    </source>
</evidence>
<dbReference type="PANTHER" id="PTHR14773">
    <property type="entry name" value="WD REPEAT-CONTAINING PROTEIN 76"/>
    <property type="match status" value="1"/>
</dbReference>
<protein>
    <submittedName>
        <fullName evidence="8">Uncharacterized protein</fullName>
    </submittedName>
</protein>
<feature type="repeat" description="WD" evidence="6">
    <location>
        <begin position="368"/>
        <end position="403"/>
    </location>
</feature>
<dbReference type="STRING" id="1157962.A0A250X2Q4"/>
<dbReference type="InterPro" id="IPR001680">
    <property type="entry name" value="WD40_rpt"/>
</dbReference>
<dbReference type="InterPro" id="IPR050853">
    <property type="entry name" value="WD_repeat_DNA-damage-binding"/>
</dbReference>
<comment type="caution">
    <text evidence="8">The sequence shown here is derived from an EMBL/GenBank/DDBJ whole genome shotgun (WGS) entry which is preliminary data.</text>
</comment>
<sequence>MSKRRNVKRKLSDEDAAPTEVTADLATGSKPVEAVAEETDVQKDDNALEEANDGLTDYERQRKALMQKNLERMHQLQLPALAASIAPPASQGPKISKNRSLPSNKKTKAPAPPARQSMRVRGVAADPALAAGILRESLGGFVELAAGLGAAKAAADALAPPKPAGRHPQGPLEFKSEGSDSETSDTAFLESLRSLAAMKHEKVASSAGIEPGGVIKVKDVGSLTLREADVAKVTRDGVTGMAFHPSTSLGLLLMAADKKGNVALWKVDSKEDEEGQLLSFPIHSEYVSAVRWLGSESQYMLATSSYDGSVRVLDVNAGMYNLVPGLPKDIEISAMDATTCGGSIFVGSNGGELLHLDIRSGEKKGKVLQVHEKRTNSIHLEPRDGNLLTTSSSDSQVKVWDIRKWGPTPVITLSHKKSCHAAFFAPDGSQRILSTSFDDTLGVSTGNSGSKSLSIKHDNQTGRWVVPFRAVWGPEGSSWAAVGCMKRGVDIFCTETGRQLTTLRNDLMTAIPSRLCVHASSPVLAAATSSDLTDLSVTECFDNNINCT</sequence>
<dbReference type="InterPro" id="IPR036322">
    <property type="entry name" value="WD40_repeat_dom_sf"/>
</dbReference>
<dbReference type="Pfam" id="PF00400">
    <property type="entry name" value="WD40"/>
    <property type="match status" value="2"/>
</dbReference>
<name>A0A250X2Q4_9CHLO</name>
<evidence type="ECO:0000256" key="2">
    <source>
        <dbReference type="ARBA" id="ARBA00022574"/>
    </source>
</evidence>
<keyword evidence="2 6" id="KW-0853">WD repeat</keyword>
<evidence type="ECO:0000256" key="3">
    <source>
        <dbReference type="ARBA" id="ARBA00022737"/>
    </source>
</evidence>
<keyword evidence="9" id="KW-1185">Reference proteome</keyword>
<accession>A0A250X2Q4</accession>
<dbReference type="GO" id="GO:0005634">
    <property type="term" value="C:nucleus"/>
    <property type="evidence" value="ECO:0007669"/>
    <property type="project" value="TreeGrafter"/>
</dbReference>
<evidence type="ECO:0000256" key="1">
    <source>
        <dbReference type="ARBA" id="ARBA00005434"/>
    </source>
</evidence>
<feature type="compositionally biased region" description="Low complexity" evidence="7">
    <location>
        <begin position="81"/>
        <end position="91"/>
    </location>
</feature>
<feature type="region of interest" description="Disordered" evidence="7">
    <location>
        <begin position="81"/>
        <end position="118"/>
    </location>
</feature>
<evidence type="ECO:0000256" key="5">
    <source>
        <dbReference type="ARBA" id="ARBA00023125"/>
    </source>
</evidence>
<dbReference type="InterPro" id="IPR015943">
    <property type="entry name" value="WD40/YVTN_repeat-like_dom_sf"/>
</dbReference>
<dbReference type="GO" id="GO:2000001">
    <property type="term" value="P:regulation of DNA damage checkpoint"/>
    <property type="evidence" value="ECO:0007669"/>
    <property type="project" value="TreeGrafter"/>
</dbReference>
<gene>
    <name evidence="8" type="ORF">CEUSTIGMA_g4820.t1</name>
</gene>
<dbReference type="Proteomes" id="UP000232323">
    <property type="component" value="Unassembled WGS sequence"/>
</dbReference>
<evidence type="ECO:0000256" key="7">
    <source>
        <dbReference type="SAM" id="MobiDB-lite"/>
    </source>
</evidence>